<accession>A0A085WIM6</accession>
<evidence type="ECO:0000313" key="3">
    <source>
        <dbReference type="Proteomes" id="UP000028725"/>
    </source>
</evidence>
<reference evidence="2 3" key="1">
    <citation type="submission" date="2014-04" db="EMBL/GenBank/DDBJ databases">
        <title>Genome assembly of Hyalangium minutum DSM 14724.</title>
        <authorList>
            <person name="Sharma G."/>
            <person name="Subramanian S."/>
        </authorList>
    </citation>
    <scope>NUCLEOTIDE SEQUENCE [LARGE SCALE GENOMIC DNA]</scope>
    <source>
        <strain evidence="2 3">DSM 14724</strain>
    </source>
</reference>
<keyword evidence="3" id="KW-1185">Reference proteome</keyword>
<gene>
    <name evidence="2" type="ORF">DB31_8022</name>
</gene>
<proteinExistence type="predicted"/>
<feature type="region of interest" description="Disordered" evidence="1">
    <location>
        <begin position="34"/>
        <end position="56"/>
    </location>
</feature>
<comment type="caution">
    <text evidence="2">The sequence shown here is derived from an EMBL/GenBank/DDBJ whole genome shotgun (WGS) entry which is preliminary data.</text>
</comment>
<dbReference type="AlphaFoldDB" id="A0A085WIM6"/>
<dbReference type="EMBL" id="JMCB01000007">
    <property type="protein sequence ID" value="KFE67539.1"/>
    <property type="molecule type" value="Genomic_DNA"/>
</dbReference>
<dbReference type="Proteomes" id="UP000028725">
    <property type="component" value="Unassembled WGS sequence"/>
</dbReference>
<name>A0A085WIM6_9BACT</name>
<organism evidence="2 3">
    <name type="scientific">Hyalangium minutum</name>
    <dbReference type="NCBI Taxonomy" id="394096"/>
    <lineage>
        <taxon>Bacteria</taxon>
        <taxon>Pseudomonadati</taxon>
        <taxon>Myxococcota</taxon>
        <taxon>Myxococcia</taxon>
        <taxon>Myxococcales</taxon>
        <taxon>Cystobacterineae</taxon>
        <taxon>Archangiaceae</taxon>
        <taxon>Hyalangium</taxon>
    </lineage>
</organism>
<sequence>MRGDSGLYPSRFFRAFQECESLKPIVQCGIAAAQGAKPDGIRGQDAARPPISGNRS</sequence>
<evidence type="ECO:0000313" key="2">
    <source>
        <dbReference type="EMBL" id="KFE67539.1"/>
    </source>
</evidence>
<protein>
    <submittedName>
        <fullName evidence="2">Uncharacterized protein</fullName>
    </submittedName>
</protein>
<evidence type="ECO:0000256" key="1">
    <source>
        <dbReference type="SAM" id="MobiDB-lite"/>
    </source>
</evidence>